<name>A0A6I0F794_9FIRM</name>
<evidence type="ECO:0000256" key="9">
    <source>
        <dbReference type="ARBA" id="ARBA00022840"/>
    </source>
</evidence>
<comment type="similarity">
    <text evidence="11 14">Belongs to the GARS family.</text>
</comment>
<dbReference type="InterPro" id="IPR020559">
    <property type="entry name" value="PRibGlycinamide_synth_CS"/>
</dbReference>
<evidence type="ECO:0000256" key="12">
    <source>
        <dbReference type="ARBA" id="ARBA00042242"/>
    </source>
</evidence>
<dbReference type="Pfam" id="PF02843">
    <property type="entry name" value="GARS_C"/>
    <property type="match status" value="1"/>
</dbReference>
<comment type="caution">
    <text evidence="17">The sequence shown here is derived from an EMBL/GenBank/DDBJ whole genome shotgun (WGS) entry which is preliminary data.</text>
</comment>
<dbReference type="InterPro" id="IPR013815">
    <property type="entry name" value="ATP_grasp_subdomain_1"/>
</dbReference>
<evidence type="ECO:0000256" key="13">
    <source>
        <dbReference type="ARBA" id="ARBA00042864"/>
    </source>
</evidence>
<dbReference type="GO" id="GO:0046872">
    <property type="term" value="F:metal ion binding"/>
    <property type="evidence" value="ECO:0007669"/>
    <property type="project" value="UniProtKB-KW"/>
</dbReference>
<dbReference type="EMBL" id="WBXO01000003">
    <property type="protein sequence ID" value="KAB2953253.1"/>
    <property type="molecule type" value="Genomic_DNA"/>
</dbReference>
<dbReference type="GO" id="GO:0004637">
    <property type="term" value="F:phosphoribosylamine-glycine ligase activity"/>
    <property type="evidence" value="ECO:0007669"/>
    <property type="project" value="UniProtKB-UniRule"/>
</dbReference>
<evidence type="ECO:0000256" key="8">
    <source>
        <dbReference type="ARBA" id="ARBA00022755"/>
    </source>
</evidence>
<dbReference type="InterPro" id="IPR000115">
    <property type="entry name" value="PRibGlycinamide_synth"/>
</dbReference>
<dbReference type="FunFam" id="3.30.1490.20:FF:000006">
    <property type="entry name" value="phosphoribosylamine--glycine ligase, chloroplastic-like"/>
    <property type="match status" value="1"/>
</dbReference>
<organism evidence="17 18">
    <name type="scientific">Heliorestis acidaminivorans</name>
    <dbReference type="NCBI Taxonomy" id="553427"/>
    <lineage>
        <taxon>Bacteria</taxon>
        <taxon>Bacillati</taxon>
        <taxon>Bacillota</taxon>
        <taxon>Clostridia</taxon>
        <taxon>Eubacteriales</taxon>
        <taxon>Heliobacteriaceae</taxon>
        <taxon>Heliorestis</taxon>
    </lineage>
</organism>
<sequence>MNTLKAKGLKVLVVGGGGREHALVWKIKQSPRVDEIYCAPGNAGIAQMAQCLDIPADDVTALLTFAWENKIDLTVVGPEAPLAKAIVDTFTNHGLMIFGPTKAAAEIEGSKAFSKDLMQKYNIPTAAYGVFTEVEPALTFIDDLASRQPTQSTCPCVVKADGLAAGKGVIVASSIEEAKDAVRSMLEGNRFGDAGSRVVIEEFMEGEEVSILAFTDGDVIVPMVSAQDHKRIFDNDEGPNTGGMGAYSPAPVYTADLAPIVLEKILKPTIEAMKAEGRPYSGVLYAGLMITSEGPKVLEYNARFGDPETQPVLMRLETDLVDIIEAILTKKLDQIEIKWSEEATVCVVLSAKGYPDSYEKGQVIQGLDDVLEKVEIFHAGTNLTNGDVVTSGGRVLGITAKGKDIREAIELVYRQAEKTTFAGAHYRKDIGRRALERLS</sequence>
<dbReference type="HAMAP" id="MF_00138">
    <property type="entry name" value="GARS"/>
    <property type="match status" value="1"/>
</dbReference>
<evidence type="ECO:0000256" key="10">
    <source>
        <dbReference type="ARBA" id="ARBA00023211"/>
    </source>
</evidence>
<keyword evidence="9 15" id="KW-0067">ATP-binding</keyword>
<dbReference type="UniPathway" id="UPA00074">
    <property type="reaction ID" value="UER00125"/>
</dbReference>
<gene>
    <name evidence="14 17" type="primary">purD</name>
    <name evidence="17" type="ORF">F9B85_04900</name>
</gene>
<dbReference type="GO" id="GO:0005524">
    <property type="term" value="F:ATP binding"/>
    <property type="evidence" value="ECO:0007669"/>
    <property type="project" value="UniProtKB-UniRule"/>
</dbReference>
<evidence type="ECO:0000259" key="16">
    <source>
        <dbReference type="PROSITE" id="PS50975"/>
    </source>
</evidence>
<dbReference type="InterPro" id="IPR011761">
    <property type="entry name" value="ATP-grasp"/>
</dbReference>
<dbReference type="Proteomes" id="UP000468766">
    <property type="component" value="Unassembled WGS sequence"/>
</dbReference>
<dbReference type="PROSITE" id="PS50975">
    <property type="entry name" value="ATP_GRASP"/>
    <property type="match status" value="1"/>
</dbReference>
<comment type="catalytic activity">
    <reaction evidence="14">
        <text>5-phospho-beta-D-ribosylamine + glycine + ATP = N(1)-(5-phospho-beta-D-ribosyl)glycinamide + ADP + phosphate + H(+)</text>
        <dbReference type="Rhea" id="RHEA:17453"/>
        <dbReference type="ChEBI" id="CHEBI:15378"/>
        <dbReference type="ChEBI" id="CHEBI:30616"/>
        <dbReference type="ChEBI" id="CHEBI:43474"/>
        <dbReference type="ChEBI" id="CHEBI:57305"/>
        <dbReference type="ChEBI" id="CHEBI:58681"/>
        <dbReference type="ChEBI" id="CHEBI:143788"/>
        <dbReference type="ChEBI" id="CHEBI:456216"/>
        <dbReference type="EC" id="6.3.4.13"/>
    </reaction>
</comment>
<dbReference type="PANTHER" id="PTHR43472">
    <property type="entry name" value="PHOSPHORIBOSYLAMINE--GLYCINE LIGASE"/>
    <property type="match status" value="1"/>
</dbReference>
<dbReference type="SMART" id="SM01209">
    <property type="entry name" value="GARS_A"/>
    <property type="match status" value="1"/>
</dbReference>
<keyword evidence="5 14" id="KW-0436">Ligase</keyword>
<dbReference type="FunFam" id="3.90.600.10:FF:000001">
    <property type="entry name" value="Trifunctional purine biosynthetic protein adenosine-3"/>
    <property type="match status" value="1"/>
</dbReference>
<keyword evidence="10" id="KW-0464">Manganese</keyword>
<dbReference type="GO" id="GO:0009113">
    <property type="term" value="P:purine nucleobase biosynthetic process"/>
    <property type="evidence" value="ECO:0007669"/>
    <property type="project" value="InterPro"/>
</dbReference>
<comment type="pathway">
    <text evidence="3 14">Purine metabolism; IMP biosynthesis via de novo pathway; N(1)-(5-phospho-D-ribosyl)glycinamide from 5-phospho-alpha-D-ribose 1-diphosphate: step 2/2.</text>
</comment>
<dbReference type="FunFam" id="3.30.470.20:FF:000018">
    <property type="entry name" value="Trifunctional purine biosynthetic protein adenosine-3"/>
    <property type="match status" value="1"/>
</dbReference>
<evidence type="ECO:0000256" key="2">
    <source>
        <dbReference type="ARBA" id="ARBA00001946"/>
    </source>
</evidence>
<evidence type="ECO:0000313" key="17">
    <source>
        <dbReference type="EMBL" id="KAB2953253.1"/>
    </source>
</evidence>
<dbReference type="RefSeq" id="WP_151619131.1">
    <property type="nucleotide sequence ID" value="NZ_WBXO01000003.1"/>
</dbReference>
<evidence type="ECO:0000256" key="15">
    <source>
        <dbReference type="PROSITE-ProRule" id="PRU00409"/>
    </source>
</evidence>
<dbReference type="InterPro" id="IPR011054">
    <property type="entry name" value="Rudment_hybrid_motif"/>
</dbReference>
<evidence type="ECO:0000256" key="1">
    <source>
        <dbReference type="ARBA" id="ARBA00001936"/>
    </source>
</evidence>
<dbReference type="NCBIfam" id="TIGR00877">
    <property type="entry name" value="purD"/>
    <property type="match status" value="1"/>
</dbReference>
<dbReference type="Pfam" id="PF02844">
    <property type="entry name" value="GARS_N"/>
    <property type="match status" value="1"/>
</dbReference>
<dbReference type="InterPro" id="IPR016185">
    <property type="entry name" value="PreATP-grasp_dom_sf"/>
</dbReference>
<evidence type="ECO:0000256" key="4">
    <source>
        <dbReference type="ARBA" id="ARBA00013255"/>
    </source>
</evidence>
<keyword evidence="8 14" id="KW-0658">Purine biosynthesis</keyword>
<proteinExistence type="inferred from homology"/>
<dbReference type="EC" id="6.3.4.13" evidence="4 14"/>
<reference evidence="17 18" key="1">
    <citation type="submission" date="2019-10" db="EMBL/GenBank/DDBJ databases">
        <title>Whole-genome sequence of the extremophile Heliorestis acidaminivorans DSM 24790.</title>
        <authorList>
            <person name="Kyndt J.A."/>
            <person name="Meyer T.E."/>
        </authorList>
    </citation>
    <scope>NUCLEOTIDE SEQUENCE [LARGE SCALE GENOMIC DNA]</scope>
    <source>
        <strain evidence="17 18">DSM 24790</strain>
    </source>
</reference>
<evidence type="ECO:0000256" key="3">
    <source>
        <dbReference type="ARBA" id="ARBA00005174"/>
    </source>
</evidence>
<evidence type="ECO:0000313" key="18">
    <source>
        <dbReference type="Proteomes" id="UP000468766"/>
    </source>
</evidence>
<accession>A0A6I0F794</accession>
<evidence type="ECO:0000256" key="6">
    <source>
        <dbReference type="ARBA" id="ARBA00022723"/>
    </source>
</evidence>
<keyword evidence="7 15" id="KW-0547">Nucleotide-binding</keyword>
<dbReference type="InterPro" id="IPR020562">
    <property type="entry name" value="PRibGlycinamide_synth_N"/>
</dbReference>
<evidence type="ECO:0000256" key="11">
    <source>
        <dbReference type="ARBA" id="ARBA00038345"/>
    </source>
</evidence>
<dbReference type="PROSITE" id="PS00184">
    <property type="entry name" value="GARS"/>
    <property type="match status" value="1"/>
</dbReference>
<protein>
    <recommendedName>
        <fullName evidence="4 14">Phosphoribosylamine--glycine ligase</fullName>
        <ecNumber evidence="4 14">6.3.4.13</ecNumber>
    </recommendedName>
    <alternativeName>
        <fullName evidence="14">GARS</fullName>
    </alternativeName>
    <alternativeName>
        <fullName evidence="12 14">Glycinamide ribonucleotide synthetase</fullName>
    </alternativeName>
    <alternativeName>
        <fullName evidence="13 14">Phosphoribosylglycinamide synthetase</fullName>
    </alternativeName>
</protein>
<dbReference type="SUPFAM" id="SSF51246">
    <property type="entry name" value="Rudiment single hybrid motif"/>
    <property type="match status" value="1"/>
</dbReference>
<keyword evidence="18" id="KW-1185">Reference proteome</keyword>
<dbReference type="Gene3D" id="3.90.600.10">
    <property type="entry name" value="Phosphoribosylglycinamide synthetase, C-terminal domain"/>
    <property type="match status" value="1"/>
</dbReference>
<dbReference type="SUPFAM" id="SSF52440">
    <property type="entry name" value="PreATP-grasp domain"/>
    <property type="match status" value="1"/>
</dbReference>
<dbReference type="OrthoDB" id="9807240at2"/>
<comment type="cofactor">
    <cofactor evidence="2">
        <name>Mg(2+)</name>
        <dbReference type="ChEBI" id="CHEBI:18420"/>
    </cofactor>
</comment>
<dbReference type="Gene3D" id="3.40.50.20">
    <property type="match status" value="1"/>
</dbReference>
<dbReference type="Gene3D" id="3.30.1490.20">
    <property type="entry name" value="ATP-grasp fold, A domain"/>
    <property type="match status" value="1"/>
</dbReference>
<dbReference type="FunFam" id="3.40.50.20:FF:000006">
    <property type="entry name" value="Phosphoribosylamine--glycine ligase, chloroplastic"/>
    <property type="match status" value="1"/>
</dbReference>
<dbReference type="InterPro" id="IPR020560">
    <property type="entry name" value="PRibGlycinamide_synth_C-dom"/>
</dbReference>
<evidence type="ECO:0000256" key="14">
    <source>
        <dbReference type="HAMAP-Rule" id="MF_00138"/>
    </source>
</evidence>
<keyword evidence="6" id="KW-0479">Metal-binding</keyword>
<comment type="cofactor">
    <cofactor evidence="1">
        <name>Mn(2+)</name>
        <dbReference type="ChEBI" id="CHEBI:29035"/>
    </cofactor>
</comment>
<dbReference type="SUPFAM" id="SSF56059">
    <property type="entry name" value="Glutathione synthetase ATP-binding domain-like"/>
    <property type="match status" value="1"/>
</dbReference>
<dbReference type="InterPro" id="IPR020561">
    <property type="entry name" value="PRibGlycinamid_synth_ATP-grasp"/>
</dbReference>
<evidence type="ECO:0000256" key="5">
    <source>
        <dbReference type="ARBA" id="ARBA00022598"/>
    </source>
</evidence>
<dbReference type="SMART" id="SM01210">
    <property type="entry name" value="GARS_C"/>
    <property type="match status" value="1"/>
</dbReference>
<dbReference type="GO" id="GO:0006189">
    <property type="term" value="P:'de novo' IMP biosynthetic process"/>
    <property type="evidence" value="ECO:0007669"/>
    <property type="project" value="UniProtKB-UniRule"/>
</dbReference>
<evidence type="ECO:0000256" key="7">
    <source>
        <dbReference type="ARBA" id="ARBA00022741"/>
    </source>
</evidence>
<dbReference type="Gene3D" id="3.30.470.20">
    <property type="entry name" value="ATP-grasp fold, B domain"/>
    <property type="match status" value="1"/>
</dbReference>
<dbReference type="Pfam" id="PF01071">
    <property type="entry name" value="GARS_A"/>
    <property type="match status" value="1"/>
</dbReference>
<feature type="domain" description="ATP-grasp" evidence="16">
    <location>
        <begin position="115"/>
        <end position="329"/>
    </location>
</feature>
<dbReference type="InterPro" id="IPR037123">
    <property type="entry name" value="PRibGlycinamide_synth_C_sf"/>
</dbReference>
<dbReference type="AlphaFoldDB" id="A0A6I0F794"/>
<dbReference type="PANTHER" id="PTHR43472:SF1">
    <property type="entry name" value="PHOSPHORIBOSYLAMINE--GLYCINE LIGASE, CHLOROPLASTIC"/>
    <property type="match status" value="1"/>
</dbReference>